<keyword evidence="9 32" id="KW-0812">Transmembrane</keyword>
<dbReference type="GO" id="GO:0043121">
    <property type="term" value="F:neurotrophin binding"/>
    <property type="evidence" value="ECO:0007669"/>
    <property type="project" value="TreeGrafter"/>
</dbReference>
<evidence type="ECO:0000256" key="10">
    <source>
        <dbReference type="ARBA" id="ARBA00022729"/>
    </source>
</evidence>
<feature type="active site" description="Proton acceptor" evidence="28">
    <location>
        <position position="781"/>
    </location>
</feature>
<protein>
    <recommendedName>
        <fullName evidence="32">Tyrosine-protein kinase receptor</fullName>
        <ecNumber evidence="32">2.7.10.1</ecNumber>
    </recommendedName>
</protein>
<evidence type="ECO:0000256" key="1">
    <source>
        <dbReference type="ARBA" id="ARBA00004158"/>
    </source>
</evidence>
<evidence type="ECO:0000256" key="14">
    <source>
        <dbReference type="ARBA" id="ARBA00022777"/>
    </source>
</evidence>
<dbReference type="Pfam" id="PF13855">
    <property type="entry name" value="LRR_8"/>
    <property type="match status" value="1"/>
</dbReference>
<feature type="non-terminal residue" evidence="36">
    <location>
        <position position="1"/>
    </location>
</feature>
<evidence type="ECO:0000256" key="27">
    <source>
        <dbReference type="ARBA" id="ARBA00051243"/>
    </source>
</evidence>
<dbReference type="GO" id="GO:0005524">
    <property type="term" value="F:ATP binding"/>
    <property type="evidence" value="ECO:0007669"/>
    <property type="project" value="UniProtKB-UniRule"/>
</dbReference>
<reference evidence="36 37" key="1">
    <citation type="journal article" date="2023" name="bioRxiv">
        <title>Conserved and derived expression patterns and positive selection on dental genes reveal complex evolutionary context of ever-growing rodent molars.</title>
        <authorList>
            <person name="Calamari Z.T."/>
            <person name="Song A."/>
            <person name="Cohen E."/>
            <person name="Akter M."/>
            <person name="Roy R.D."/>
            <person name="Hallikas O."/>
            <person name="Christensen M.M."/>
            <person name="Li P."/>
            <person name="Marangoni P."/>
            <person name="Jernvall J."/>
            <person name="Klein O.D."/>
        </authorList>
    </citation>
    <scope>NUCLEOTIDE SEQUENCE [LARGE SCALE GENOMIC DNA]</scope>
    <source>
        <strain evidence="36">V071</strain>
    </source>
</reference>
<name>A0AAW0HM68_MYOGA</name>
<evidence type="ECO:0000256" key="20">
    <source>
        <dbReference type="ARBA" id="ARBA00023136"/>
    </source>
</evidence>
<evidence type="ECO:0000313" key="37">
    <source>
        <dbReference type="Proteomes" id="UP001488838"/>
    </source>
</evidence>
<dbReference type="Gene3D" id="3.30.200.20">
    <property type="entry name" value="Phosphorylase Kinase, domain 1"/>
    <property type="match status" value="1"/>
</dbReference>
<dbReference type="GO" id="GO:0038180">
    <property type="term" value="P:nerve growth factor signaling pathway"/>
    <property type="evidence" value="ECO:0007669"/>
    <property type="project" value="UniProtKB-ARBA"/>
</dbReference>
<dbReference type="GO" id="GO:0005886">
    <property type="term" value="C:plasma membrane"/>
    <property type="evidence" value="ECO:0007669"/>
    <property type="project" value="UniProtKB-SubCell"/>
</dbReference>
<keyword evidence="15" id="KW-0221">Differentiation</keyword>
<comment type="subcellular location">
    <subcellularLocation>
        <location evidence="2">Cell membrane</location>
        <topology evidence="2">Single-pass type I membrane protein</topology>
    </subcellularLocation>
    <subcellularLocation>
        <location evidence="1">Early endosome membrane</location>
        <topology evidence="1">Single-pass type I membrane protein</topology>
    </subcellularLocation>
    <subcellularLocation>
        <location evidence="26">Late endosome membrane</location>
        <topology evidence="26">Single-pass type I membrane protein</topology>
    </subcellularLocation>
    <subcellularLocation>
        <location evidence="3">Recycling endosome membrane</location>
        <topology evidence="3">Single-pass type I membrane protein</topology>
    </subcellularLocation>
</comment>
<feature type="site" description="Interaction with SHC1" evidence="30">
    <location>
        <position position="627"/>
    </location>
</feature>
<evidence type="ECO:0000256" key="21">
    <source>
        <dbReference type="ARBA" id="ARBA00023137"/>
    </source>
</evidence>
<evidence type="ECO:0000256" key="26">
    <source>
        <dbReference type="ARBA" id="ARBA00037817"/>
    </source>
</evidence>
<feature type="domain" description="Protein kinase" evidence="34">
    <location>
        <begin position="641"/>
        <end position="912"/>
    </location>
</feature>
<evidence type="ECO:0000259" key="34">
    <source>
        <dbReference type="PROSITE" id="PS50011"/>
    </source>
</evidence>
<dbReference type="GO" id="GO:0055038">
    <property type="term" value="C:recycling endosome membrane"/>
    <property type="evidence" value="ECO:0007669"/>
    <property type="project" value="UniProtKB-SubCell"/>
</dbReference>
<evidence type="ECO:0000259" key="35">
    <source>
        <dbReference type="PROSITE" id="PS50835"/>
    </source>
</evidence>
<evidence type="ECO:0000256" key="12">
    <source>
        <dbReference type="ARBA" id="ARBA00022741"/>
    </source>
</evidence>
<evidence type="ECO:0000256" key="13">
    <source>
        <dbReference type="ARBA" id="ARBA00022753"/>
    </source>
</evidence>
<dbReference type="FunFam" id="3.30.200.20:FF:000033">
    <property type="entry name" value="Tyrosine-protein kinase receptor"/>
    <property type="match status" value="1"/>
</dbReference>
<dbReference type="Gene3D" id="3.80.10.10">
    <property type="entry name" value="Ribonuclease Inhibitor"/>
    <property type="match status" value="1"/>
</dbReference>
<evidence type="ECO:0000256" key="32">
    <source>
        <dbReference type="RuleBase" id="RU000312"/>
    </source>
</evidence>
<keyword evidence="37" id="KW-1185">Reference proteome</keyword>
<dbReference type="EC" id="2.7.10.1" evidence="32"/>
<keyword evidence="8" id="KW-0808">Transferase</keyword>
<dbReference type="InterPro" id="IPR002011">
    <property type="entry name" value="Tyr_kinase_rcpt_2_CS"/>
</dbReference>
<feature type="site" description="Interaction with PLCG1" evidence="30">
    <location>
        <position position="922"/>
    </location>
</feature>
<dbReference type="FunFam" id="1.10.510.10:FF:000034">
    <property type="entry name" value="Tyrosine-protein kinase receptor"/>
    <property type="match status" value="1"/>
</dbReference>
<dbReference type="InterPro" id="IPR000483">
    <property type="entry name" value="Cys-rich_flank_reg_C"/>
</dbReference>
<keyword evidence="17" id="KW-0832">Ubl conjugation</keyword>
<dbReference type="InterPro" id="IPR008266">
    <property type="entry name" value="Tyr_kinase_AS"/>
</dbReference>
<evidence type="ECO:0000256" key="3">
    <source>
        <dbReference type="ARBA" id="ARBA00004480"/>
    </source>
</evidence>
<keyword evidence="16 29" id="KW-0067">ATP-binding</keyword>
<dbReference type="GO" id="GO:0043524">
    <property type="term" value="P:negative regulation of neuron apoptotic process"/>
    <property type="evidence" value="ECO:0007669"/>
    <property type="project" value="UniProtKB-ARBA"/>
</dbReference>
<evidence type="ECO:0000256" key="16">
    <source>
        <dbReference type="ARBA" id="ARBA00022840"/>
    </source>
</evidence>
<dbReference type="GO" id="GO:0004714">
    <property type="term" value="F:transmembrane receptor protein tyrosine kinase activity"/>
    <property type="evidence" value="ECO:0007669"/>
    <property type="project" value="UniProtKB-EC"/>
</dbReference>
<dbReference type="GO" id="GO:0031175">
    <property type="term" value="P:neuron projection development"/>
    <property type="evidence" value="ECO:0007669"/>
    <property type="project" value="UniProtKB-ARBA"/>
</dbReference>
<dbReference type="InterPro" id="IPR013783">
    <property type="entry name" value="Ig-like_fold"/>
</dbReference>
<dbReference type="GO" id="GO:0031902">
    <property type="term" value="C:late endosome membrane"/>
    <property type="evidence" value="ECO:0007669"/>
    <property type="project" value="UniProtKB-SubCell"/>
</dbReference>
<comment type="caution">
    <text evidence="36">The sequence shown here is derived from an EMBL/GenBank/DDBJ whole genome shotgun (WGS) entry which is preliminary data.</text>
</comment>
<comment type="catalytic activity">
    <reaction evidence="27 32">
        <text>L-tyrosyl-[protein] + ATP = O-phospho-L-tyrosyl-[protein] + ADP + H(+)</text>
        <dbReference type="Rhea" id="RHEA:10596"/>
        <dbReference type="Rhea" id="RHEA-COMP:10136"/>
        <dbReference type="Rhea" id="RHEA-COMP:20101"/>
        <dbReference type="ChEBI" id="CHEBI:15378"/>
        <dbReference type="ChEBI" id="CHEBI:30616"/>
        <dbReference type="ChEBI" id="CHEBI:46858"/>
        <dbReference type="ChEBI" id="CHEBI:61978"/>
        <dbReference type="ChEBI" id="CHEBI:456216"/>
        <dbReference type="EC" id="2.7.10.1"/>
    </reaction>
</comment>
<dbReference type="PROSITE" id="PS00107">
    <property type="entry name" value="PROTEIN_KINASE_ATP"/>
    <property type="match status" value="1"/>
</dbReference>
<evidence type="ECO:0000256" key="30">
    <source>
        <dbReference type="PIRSR" id="PIRSR620777-52"/>
    </source>
</evidence>
<evidence type="ECO:0000256" key="23">
    <source>
        <dbReference type="ARBA" id="ARBA00023170"/>
    </source>
</evidence>
<dbReference type="SUPFAM" id="SSF52058">
    <property type="entry name" value="L domain-like"/>
    <property type="match status" value="1"/>
</dbReference>
<dbReference type="InterPro" id="IPR020635">
    <property type="entry name" value="Tyr_kinase_cat_dom"/>
</dbReference>
<keyword evidence="7" id="KW-0433">Leucine-rich repeat</keyword>
<keyword evidence="23 32" id="KW-0675">Receptor</keyword>
<accession>A0AAW0HM68</accession>
<dbReference type="GO" id="GO:0021675">
    <property type="term" value="P:nerve development"/>
    <property type="evidence" value="ECO:0007669"/>
    <property type="project" value="UniProtKB-ARBA"/>
</dbReference>
<evidence type="ECO:0000256" key="17">
    <source>
        <dbReference type="ARBA" id="ARBA00022843"/>
    </source>
</evidence>
<dbReference type="InterPro" id="IPR011009">
    <property type="entry name" value="Kinase-like_dom_sf"/>
</dbReference>
<dbReference type="GO" id="GO:0030424">
    <property type="term" value="C:axon"/>
    <property type="evidence" value="ECO:0007669"/>
    <property type="project" value="TreeGrafter"/>
</dbReference>
<dbReference type="GO" id="GO:0007169">
    <property type="term" value="P:cell surface receptor protein tyrosine kinase signaling pathway"/>
    <property type="evidence" value="ECO:0007669"/>
    <property type="project" value="InterPro"/>
</dbReference>
<evidence type="ECO:0000256" key="19">
    <source>
        <dbReference type="ARBA" id="ARBA00022989"/>
    </source>
</evidence>
<dbReference type="InterPro" id="IPR017441">
    <property type="entry name" value="Protein_kinase_ATP_BS"/>
</dbReference>
<evidence type="ECO:0000256" key="22">
    <source>
        <dbReference type="ARBA" id="ARBA00023157"/>
    </source>
</evidence>
<evidence type="ECO:0000313" key="36">
    <source>
        <dbReference type="EMBL" id="KAK7802590.1"/>
    </source>
</evidence>
<dbReference type="FunFam" id="3.80.10.10:FF:000163">
    <property type="entry name" value="Tyrosine-protein kinase receptor"/>
    <property type="match status" value="1"/>
</dbReference>
<dbReference type="SUPFAM" id="SSF56112">
    <property type="entry name" value="Protein kinase-like (PK-like)"/>
    <property type="match status" value="1"/>
</dbReference>
<dbReference type="InterPro" id="IPR007110">
    <property type="entry name" value="Ig-like_dom"/>
</dbReference>
<dbReference type="EMBL" id="JBBHLL010000455">
    <property type="protein sequence ID" value="KAK7802590.1"/>
    <property type="molecule type" value="Genomic_DNA"/>
</dbReference>
<keyword evidence="5" id="KW-1003">Cell membrane</keyword>
<evidence type="ECO:0000256" key="25">
    <source>
        <dbReference type="ARBA" id="ARBA00023319"/>
    </source>
</evidence>
<feature type="region of interest" description="Disordered" evidence="33">
    <location>
        <begin position="482"/>
        <end position="512"/>
    </location>
</feature>
<dbReference type="Pfam" id="PF07679">
    <property type="entry name" value="I-set"/>
    <property type="match status" value="1"/>
</dbReference>
<dbReference type="PROSITE" id="PS50011">
    <property type="entry name" value="PROTEIN_KINASE_DOM"/>
    <property type="match status" value="1"/>
</dbReference>
<dbReference type="PRINTS" id="PR00109">
    <property type="entry name" value="TYRKINASE"/>
</dbReference>
<organism evidence="36 37">
    <name type="scientific">Myodes glareolus</name>
    <name type="common">Bank vole</name>
    <name type="synonym">Clethrionomys glareolus</name>
    <dbReference type="NCBI Taxonomy" id="447135"/>
    <lineage>
        <taxon>Eukaryota</taxon>
        <taxon>Metazoa</taxon>
        <taxon>Chordata</taxon>
        <taxon>Craniata</taxon>
        <taxon>Vertebrata</taxon>
        <taxon>Euteleostomi</taxon>
        <taxon>Mammalia</taxon>
        <taxon>Eutheria</taxon>
        <taxon>Euarchontoglires</taxon>
        <taxon>Glires</taxon>
        <taxon>Rodentia</taxon>
        <taxon>Myomorpha</taxon>
        <taxon>Muroidea</taxon>
        <taxon>Cricetidae</taxon>
        <taxon>Arvicolinae</taxon>
        <taxon>Myodes</taxon>
    </lineage>
</organism>
<evidence type="ECO:0000256" key="18">
    <source>
        <dbReference type="ARBA" id="ARBA00022902"/>
    </source>
</evidence>
<dbReference type="CDD" id="cd04971">
    <property type="entry name" value="IgI_TrKABC_d5"/>
    <property type="match status" value="1"/>
</dbReference>
<dbReference type="InterPro" id="IPR001245">
    <property type="entry name" value="Ser-Thr/Tyr_kinase_cat_dom"/>
</dbReference>
<dbReference type="Gene3D" id="2.60.40.10">
    <property type="entry name" value="Immunoglobulins"/>
    <property type="match status" value="2"/>
</dbReference>
<comment type="similarity">
    <text evidence="32">Belongs to the protein kinase superfamily. Tyr protein kinase family. Insulin receptor subfamily.</text>
</comment>
<evidence type="ECO:0000256" key="7">
    <source>
        <dbReference type="ARBA" id="ARBA00022614"/>
    </source>
</evidence>
<evidence type="ECO:0000256" key="9">
    <source>
        <dbReference type="ARBA" id="ARBA00022692"/>
    </source>
</evidence>
<dbReference type="Gene3D" id="1.10.510.10">
    <property type="entry name" value="Transferase(Phosphotransferase) domain 1"/>
    <property type="match status" value="1"/>
</dbReference>
<dbReference type="PROSITE" id="PS00109">
    <property type="entry name" value="PROTEIN_KINASE_TYR"/>
    <property type="match status" value="1"/>
</dbReference>
<dbReference type="GO" id="GO:0043235">
    <property type="term" value="C:receptor complex"/>
    <property type="evidence" value="ECO:0007669"/>
    <property type="project" value="TreeGrafter"/>
</dbReference>
<feature type="domain" description="Ig-like" evidence="35">
    <location>
        <begin position="218"/>
        <end position="307"/>
    </location>
</feature>
<dbReference type="InterPro" id="IPR050122">
    <property type="entry name" value="RTK"/>
</dbReference>
<evidence type="ECO:0000256" key="15">
    <source>
        <dbReference type="ARBA" id="ARBA00022782"/>
    </source>
</evidence>
<evidence type="ECO:0000256" key="31">
    <source>
        <dbReference type="PROSITE-ProRule" id="PRU10141"/>
    </source>
</evidence>
<keyword evidence="25" id="KW-0393">Immunoglobulin domain</keyword>
<keyword evidence="10" id="KW-0732">Signal</keyword>
<keyword evidence="13" id="KW-0967">Endosome</keyword>
<keyword evidence="20" id="KW-0472">Membrane</keyword>
<dbReference type="Proteomes" id="UP001488838">
    <property type="component" value="Unassembled WGS sequence"/>
</dbReference>
<keyword evidence="14" id="KW-0418">Kinase</keyword>
<keyword evidence="12 29" id="KW-0547">Nucleotide-binding</keyword>
<evidence type="ECO:0000256" key="28">
    <source>
        <dbReference type="PIRSR" id="PIRSR620777-50"/>
    </source>
</evidence>
<dbReference type="InterPro" id="IPR000719">
    <property type="entry name" value="Prot_kinase_dom"/>
</dbReference>
<evidence type="ECO:0000256" key="29">
    <source>
        <dbReference type="PIRSR" id="PIRSR620777-51"/>
    </source>
</evidence>
<dbReference type="Pfam" id="PF07714">
    <property type="entry name" value="PK_Tyr_Ser-Thr"/>
    <property type="match status" value="1"/>
</dbReference>
<dbReference type="GO" id="GO:0010976">
    <property type="term" value="P:positive regulation of neuron projection development"/>
    <property type="evidence" value="ECO:0007669"/>
    <property type="project" value="TreeGrafter"/>
</dbReference>
<feature type="compositionally biased region" description="Pro residues" evidence="33">
    <location>
        <begin position="492"/>
        <end position="502"/>
    </location>
</feature>
<sequence>AGRRQLRAHGRLRCPSLAGAAAMLRGQRRGQLGWHHRAAGLGGLLASLMLASACAASCREACCPVGSSGLRCTRAGTLDTLRGLRGAGNLTELYVENQQHLKRLDFGDLQGLGELRSLTIVKSGLRFVAPDAFHFTPRLSHLNLSSNALESLSWKTVQGLSLQDLTLSGNPLLCSCALSWLQRWEQEGLCGVHTQKLQGSGPGHQLLPLRHNTSCGVPTVKIQMPNDSVEVGDDVFLQCQVEGQALQQAGWILTELEGTATVKKSETLPSLGLTLVNVTSDLNKKNVTCWAENDVGRAEVSAQVSVSFPASVRLGVAVEQHHWCIPFSVDGQPAPSLRWLFNGSVLNETSFIFTQFLESTLTNETMRHGCLRLNQPTHVNNGNYTLLAANAYGQAADSIMAAFMDNPFEFNPEDPIPGVRAALNPALLLGGTWVEIQSSRELESWTRAGSQFYASSLPLSPARPAEALSLSEPICQAEERLCAPGSSSSPFPEAPQPTPPPKGASWRAGPTTPPLTAFSPPSCCSLLLANTNSTSRDPVEKKDETPFGVSVAVGLAVSAALFLSALLLVLNKCGQRSKFGINRPAVLASEDGLAMSLHFMTLGGSSLSPSEGKGSGLQGHIMENPQYFSDACVHHIKRRDIVLKWELGEGAFGKVFLAECYNLLREQDKMLVAVKALKEASESARQDFQREAELLTMLQHQHIVRFFGVCTEGRPLLMVFEYMRHGDLNRFLRSHGPDAKLLAGGEDVAPGPLGLGQLLAVASQVAAGMVYLASLHFVHRDLATRNCLVGQGLVVKIGDFGMSRDIYSTDYYRVGGRTMLPIRWMPPESILYRKFSTESDVWSFGVVLWEIFTYGKQPWYQLSNTEAIECITQGRELERPRACPPDVYAIMRGCWQREPQQRHSMKDVHARLQALAQAPPSYLDVLG</sequence>
<evidence type="ECO:0000256" key="11">
    <source>
        <dbReference type="ARBA" id="ARBA00022737"/>
    </source>
</evidence>
<evidence type="ECO:0000256" key="5">
    <source>
        <dbReference type="ARBA" id="ARBA00022475"/>
    </source>
</evidence>
<evidence type="ECO:0000256" key="4">
    <source>
        <dbReference type="ARBA" id="ARBA00022473"/>
    </source>
</evidence>
<keyword evidence="19" id="KW-1133">Transmembrane helix</keyword>
<keyword evidence="24" id="KW-0325">Glycoprotein</keyword>
<keyword evidence="11" id="KW-0677">Repeat</keyword>
<dbReference type="Pfam" id="PF16920">
    <property type="entry name" value="LRRCT_2"/>
    <property type="match status" value="1"/>
</dbReference>
<dbReference type="InterPro" id="IPR013098">
    <property type="entry name" value="Ig_I-set"/>
</dbReference>
<gene>
    <name evidence="36" type="ORF">U0070_010674</name>
</gene>
<dbReference type="SMART" id="SM00082">
    <property type="entry name" value="LRRCT"/>
    <property type="match status" value="1"/>
</dbReference>
<keyword evidence="18" id="KW-0524">Neurogenesis</keyword>
<proteinExistence type="inferred from homology"/>
<feature type="binding site" evidence="29 31">
    <location>
        <position position="675"/>
    </location>
    <ligand>
        <name>ATP</name>
        <dbReference type="ChEBI" id="CHEBI:30616"/>
    </ligand>
</feature>
<evidence type="ECO:0000256" key="33">
    <source>
        <dbReference type="SAM" id="MobiDB-lite"/>
    </source>
</evidence>
<dbReference type="InterPro" id="IPR020777">
    <property type="entry name" value="NTRK"/>
</dbReference>
<dbReference type="InterPro" id="IPR001611">
    <property type="entry name" value="Leu-rich_rpt"/>
</dbReference>
<dbReference type="PANTHER" id="PTHR24416">
    <property type="entry name" value="TYROSINE-PROTEIN KINASE RECEPTOR"/>
    <property type="match status" value="1"/>
</dbReference>
<dbReference type="PANTHER" id="PTHR24416:SF370">
    <property type="entry name" value="HIGH AFFINITY NERVE GROWTH FACTOR RECEPTOR"/>
    <property type="match status" value="1"/>
</dbReference>
<dbReference type="GO" id="GO:0005030">
    <property type="term" value="F:neurotrophin receptor activity"/>
    <property type="evidence" value="ECO:0007669"/>
    <property type="project" value="TreeGrafter"/>
</dbReference>
<dbReference type="SMART" id="SM00219">
    <property type="entry name" value="TyrKc"/>
    <property type="match status" value="1"/>
</dbReference>
<keyword evidence="6 32" id="KW-0597">Phosphoprotein</keyword>
<dbReference type="InterPro" id="IPR032675">
    <property type="entry name" value="LRR_dom_sf"/>
</dbReference>
<dbReference type="PROSITE" id="PS50835">
    <property type="entry name" value="IG_LIKE"/>
    <property type="match status" value="1"/>
</dbReference>
<evidence type="ECO:0000256" key="24">
    <source>
        <dbReference type="ARBA" id="ARBA00023180"/>
    </source>
</evidence>
<dbReference type="FunFam" id="2.60.40.10:FF:000664">
    <property type="entry name" value="Tyrosine-protein kinase receptor"/>
    <property type="match status" value="1"/>
</dbReference>
<dbReference type="InterPro" id="IPR031635">
    <property type="entry name" value="NTRK_LRRCT"/>
</dbReference>
<dbReference type="GO" id="GO:0031901">
    <property type="term" value="C:early endosome membrane"/>
    <property type="evidence" value="ECO:0007669"/>
    <property type="project" value="UniProtKB-SubCell"/>
</dbReference>
<feature type="binding site" evidence="29">
    <location>
        <begin position="647"/>
        <end position="655"/>
    </location>
    <ligand>
        <name>ATP</name>
        <dbReference type="ChEBI" id="CHEBI:30616"/>
    </ligand>
</feature>
<evidence type="ECO:0000256" key="8">
    <source>
        <dbReference type="ARBA" id="ARBA00022679"/>
    </source>
</evidence>
<dbReference type="InterPro" id="IPR036179">
    <property type="entry name" value="Ig-like_dom_sf"/>
</dbReference>
<dbReference type="AlphaFoldDB" id="A0AAW0HM68"/>
<evidence type="ECO:0000256" key="6">
    <source>
        <dbReference type="ARBA" id="ARBA00022553"/>
    </source>
</evidence>
<dbReference type="GO" id="GO:0051897">
    <property type="term" value="P:positive regulation of phosphatidylinositol 3-kinase/protein kinase B signal transduction"/>
    <property type="evidence" value="ECO:0007669"/>
    <property type="project" value="TreeGrafter"/>
</dbReference>
<keyword evidence="4" id="KW-0217">Developmental protein</keyword>
<dbReference type="PRINTS" id="PR01939">
    <property type="entry name" value="NTKRECEPTOR"/>
</dbReference>
<dbReference type="FunFam" id="2.60.40.10:FF:000522">
    <property type="entry name" value="Tyrosine-protein kinase receptor"/>
    <property type="match status" value="1"/>
</dbReference>
<dbReference type="SUPFAM" id="SSF48726">
    <property type="entry name" value="Immunoglobulin"/>
    <property type="match status" value="2"/>
</dbReference>
<keyword evidence="21" id="KW-0829">Tyrosine-protein kinase</keyword>
<evidence type="ECO:0000256" key="2">
    <source>
        <dbReference type="ARBA" id="ARBA00004251"/>
    </source>
</evidence>
<keyword evidence="22" id="KW-1015">Disulfide bond</keyword>
<dbReference type="PROSITE" id="PS00239">
    <property type="entry name" value="RECEPTOR_TYR_KIN_II"/>
    <property type="match status" value="1"/>
</dbReference>